<dbReference type="EMBL" id="KB445551">
    <property type="protein sequence ID" value="EMC99794.1"/>
    <property type="molecule type" value="Genomic_DNA"/>
</dbReference>
<proteinExistence type="predicted"/>
<protein>
    <submittedName>
        <fullName evidence="1">Uncharacterized protein</fullName>
    </submittedName>
</protein>
<name>M2NK36_BAUPA</name>
<accession>M2NK36</accession>
<keyword evidence="2" id="KW-1185">Reference proteome</keyword>
<dbReference type="RefSeq" id="XP_007673337.1">
    <property type="nucleotide sequence ID" value="XM_007675147.1"/>
</dbReference>
<dbReference type="AlphaFoldDB" id="M2NK36"/>
<sequence length="77" mass="8783">MCRKTLTSASDVQSFRNRLLLFPMQAGRPLIRTSFFDPRSILRGRAWISQSQLCYANGRRTAQMPKNASSAFQQTSQ</sequence>
<dbReference type="GeneID" id="19112608"/>
<dbReference type="HOGENOM" id="CLU_2637691_0_0_1"/>
<dbReference type="KEGG" id="bcom:BAUCODRAFT_351066"/>
<organism evidence="1 2">
    <name type="scientific">Baudoinia panamericana (strain UAMH 10762)</name>
    <name type="common">Angels' share fungus</name>
    <name type="synonym">Baudoinia compniacensis (strain UAMH 10762)</name>
    <dbReference type="NCBI Taxonomy" id="717646"/>
    <lineage>
        <taxon>Eukaryota</taxon>
        <taxon>Fungi</taxon>
        <taxon>Dikarya</taxon>
        <taxon>Ascomycota</taxon>
        <taxon>Pezizomycotina</taxon>
        <taxon>Dothideomycetes</taxon>
        <taxon>Dothideomycetidae</taxon>
        <taxon>Mycosphaerellales</taxon>
        <taxon>Teratosphaeriaceae</taxon>
        <taxon>Baudoinia</taxon>
    </lineage>
</organism>
<evidence type="ECO:0000313" key="1">
    <source>
        <dbReference type="EMBL" id="EMC99794.1"/>
    </source>
</evidence>
<reference evidence="1" key="1">
    <citation type="journal article" date="2012" name="PLoS Pathog.">
        <title>Diverse lifestyles and strategies of plant pathogenesis encoded in the genomes of eighteen Dothideomycetes fungi.</title>
        <authorList>
            <person name="Ohm R.A."/>
            <person name="Feau N."/>
            <person name="Henrissat B."/>
            <person name="Schoch C.L."/>
            <person name="Horwitz B.A."/>
            <person name="Barry K.W."/>
            <person name="Condon B.J."/>
            <person name="Copeland A.C."/>
            <person name="Dhillon B."/>
            <person name="Glaser F."/>
            <person name="Hesse C.N."/>
            <person name="Kosti I."/>
            <person name="LaButti K."/>
            <person name="Lindquist E.A."/>
            <person name="Lucas S."/>
            <person name="Salamov A.A."/>
            <person name="Bradshaw R.E."/>
            <person name="Ciuffetti L."/>
            <person name="Hamelin R.C."/>
            <person name="Kema G.H.J."/>
            <person name="Lawrence C."/>
            <person name="Scott J.A."/>
            <person name="Spatafora J.W."/>
            <person name="Turgeon B.G."/>
            <person name="de Wit P.J.G.M."/>
            <person name="Zhong S."/>
            <person name="Goodwin S.B."/>
            <person name="Grigoriev I.V."/>
        </authorList>
    </citation>
    <scope>NUCLEOTIDE SEQUENCE [LARGE SCALE GENOMIC DNA]</scope>
    <source>
        <strain evidence="1">UAMH 10762</strain>
    </source>
</reference>
<dbReference type="Proteomes" id="UP000011761">
    <property type="component" value="Unassembled WGS sequence"/>
</dbReference>
<gene>
    <name evidence="1" type="ORF">BAUCODRAFT_351066</name>
</gene>
<evidence type="ECO:0000313" key="2">
    <source>
        <dbReference type="Proteomes" id="UP000011761"/>
    </source>
</evidence>